<proteinExistence type="inferred from homology"/>
<evidence type="ECO:0000256" key="3">
    <source>
        <dbReference type="ARBA" id="ARBA00022448"/>
    </source>
</evidence>
<feature type="domain" description="ABC transmembrane type-2" evidence="9">
    <location>
        <begin position="132"/>
        <end position="370"/>
    </location>
</feature>
<keyword evidence="6 8" id="KW-1133">Transmembrane helix</keyword>
<dbReference type="EMBL" id="JPGK01000006">
    <property type="protein sequence ID" value="KGA93553.1"/>
    <property type="molecule type" value="Genomic_DNA"/>
</dbReference>
<feature type="transmembrane region" description="Helical" evidence="8">
    <location>
        <begin position="349"/>
        <end position="367"/>
    </location>
</feature>
<keyword evidence="4" id="KW-1003">Cell membrane</keyword>
<dbReference type="GO" id="GO:0140359">
    <property type="term" value="F:ABC-type transporter activity"/>
    <property type="evidence" value="ECO:0007669"/>
    <property type="project" value="InterPro"/>
</dbReference>
<feature type="transmembrane region" description="Helical" evidence="8">
    <location>
        <begin position="178"/>
        <end position="201"/>
    </location>
</feature>
<evidence type="ECO:0000256" key="1">
    <source>
        <dbReference type="ARBA" id="ARBA00004651"/>
    </source>
</evidence>
<sequence length="372" mass="41285">MKPFLIRVLRLAQKEFLALLRDKKSRMVLIVPPLVQLIVFSYAATFDLNHISYAVWNEDPGLYSRQLLARFSGSPNFRLTRAIRSETEVRNLIDNRKVLLVLHIRSTFSRDLLAGRPGQVEALIDGRQSNTAMILMGYVQTIVSDYNDDFVARNGLSPPIAPLEIRAWYNPNLKSRWFIVPGIVGLLTLVVSLLVTALSVAREREDGTFDQLLVTPLRPVDIILGKILPGFVIGFLESTAIVLVAVFLFHVPLRGSLFALYLGIFLFTLSGLGVGLMISSIVSTQQQGLLGAFLFLVPSIILSGFATPIANMPELIQDLTLMNPLRYFLVILREVFLQGATARILLPEYGGLALIGGTALLLAGHFFRKRIG</sequence>
<evidence type="ECO:0000313" key="11">
    <source>
        <dbReference type="Proteomes" id="UP000029452"/>
    </source>
</evidence>
<dbReference type="RefSeq" id="WP_036082805.1">
    <property type="nucleotide sequence ID" value="NZ_JPGK01000006.1"/>
</dbReference>
<dbReference type="PANTHER" id="PTHR30294">
    <property type="entry name" value="MEMBRANE COMPONENT OF ABC TRANSPORTER YHHJ-RELATED"/>
    <property type="match status" value="1"/>
</dbReference>
<evidence type="ECO:0000313" key="10">
    <source>
        <dbReference type="EMBL" id="KGA93553.1"/>
    </source>
</evidence>
<evidence type="ECO:0000256" key="8">
    <source>
        <dbReference type="SAM" id="Phobius"/>
    </source>
</evidence>
<feature type="transmembrane region" description="Helical" evidence="8">
    <location>
        <begin position="290"/>
        <end position="310"/>
    </location>
</feature>
<dbReference type="InterPro" id="IPR051449">
    <property type="entry name" value="ABC-2_transporter_component"/>
</dbReference>
<protein>
    <submittedName>
        <fullName evidence="10">ABC transport system, permease component YbhR</fullName>
    </submittedName>
</protein>
<evidence type="ECO:0000256" key="5">
    <source>
        <dbReference type="ARBA" id="ARBA00022692"/>
    </source>
</evidence>
<dbReference type="Gene3D" id="3.40.1710.10">
    <property type="entry name" value="abc type-2 transporter like domain"/>
    <property type="match status" value="1"/>
</dbReference>
<dbReference type="Pfam" id="PF12698">
    <property type="entry name" value="ABC2_membrane_3"/>
    <property type="match status" value="1"/>
</dbReference>
<keyword evidence="7 8" id="KW-0472">Membrane</keyword>
<reference evidence="10 11" key="1">
    <citation type="submission" date="2014-06" db="EMBL/GenBank/DDBJ databases">
        <title>Draft genome sequence of iron oxidizing acidophile Leptospirillum ferriphilum DSM14647.</title>
        <authorList>
            <person name="Cardenas J.P."/>
            <person name="Lazcano M."/>
            <person name="Ossandon F.J."/>
            <person name="Corbett M."/>
            <person name="Holmes D.S."/>
            <person name="Watkin E."/>
        </authorList>
    </citation>
    <scope>NUCLEOTIDE SEQUENCE [LARGE SCALE GENOMIC DNA]</scope>
    <source>
        <strain evidence="10 11">DSM 14647</strain>
    </source>
</reference>
<comment type="caution">
    <text evidence="10">The sequence shown here is derived from an EMBL/GenBank/DDBJ whole genome shotgun (WGS) entry which is preliminary data.</text>
</comment>
<dbReference type="PATRIC" id="fig|178606.4.peg.1765"/>
<dbReference type="GO" id="GO:0005886">
    <property type="term" value="C:plasma membrane"/>
    <property type="evidence" value="ECO:0007669"/>
    <property type="project" value="UniProtKB-SubCell"/>
</dbReference>
<keyword evidence="5 8" id="KW-0812">Transmembrane</keyword>
<name>A0A094W7V1_9BACT</name>
<dbReference type="InterPro" id="IPR047817">
    <property type="entry name" value="ABC2_TM_bact-type"/>
</dbReference>
<evidence type="ECO:0000259" key="9">
    <source>
        <dbReference type="PROSITE" id="PS51012"/>
    </source>
</evidence>
<dbReference type="PROSITE" id="PS51012">
    <property type="entry name" value="ABC_TM2"/>
    <property type="match status" value="1"/>
</dbReference>
<organism evidence="10 11">
    <name type="scientific">Leptospirillum ferriphilum</name>
    <dbReference type="NCBI Taxonomy" id="178606"/>
    <lineage>
        <taxon>Bacteria</taxon>
        <taxon>Pseudomonadati</taxon>
        <taxon>Nitrospirota</taxon>
        <taxon>Nitrospiria</taxon>
        <taxon>Nitrospirales</taxon>
        <taxon>Nitrospiraceae</taxon>
        <taxon>Leptospirillum</taxon>
    </lineage>
</organism>
<evidence type="ECO:0000256" key="2">
    <source>
        <dbReference type="ARBA" id="ARBA00007783"/>
    </source>
</evidence>
<dbReference type="AlphaFoldDB" id="A0A094W7V1"/>
<feature type="transmembrane region" description="Helical" evidence="8">
    <location>
        <begin position="257"/>
        <end position="278"/>
    </location>
</feature>
<dbReference type="OrthoDB" id="9808686at2"/>
<dbReference type="Proteomes" id="UP000029452">
    <property type="component" value="Unassembled WGS sequence"/>
</dbReference>
<keyword evidence="3" id="KW-0813">Transport</keyword>
<evidence type="ECO:0000256" key="6">
    <source>
        <dbReference type="ARBA" id="ARBA00022989"/>
    </source>
</evidence>
<comment type="subcellular location">
    <subcellularLocation>
        <location evidence="1">Cell membrane</location>
        <topology evidence="1">Multi-pass membrane protein</topology>
    </subcellularLocation>
</comment>
<dbReference type="PANTHER" id="PTHR30294:SF29">
    <property type="entry name" value="MULTIDRUG ABC TRANSPORTER PERMEASE YBHS-RELATED"/>
    <property type="match status" value="1"/>
</dbReference>
<feature type="transmembrane region" description="Helical" evidence="8">
    <location>
        <begin position="27"/>
        <end position="46"/>
    </location>
</feature>
<evidence type="ECO:0000256" key="7">
    <source>
        <dbReference type="ARBA" id="ARBA00023136"/>
    </source>
</evidence>
<dbReference type="InterPro" id="IPR013525">
    <property type="entry name" value="ABC2_TM"/>
</dbReference>
<gene>
    <name evidence="10" type="ORF">LptCag_0166</name>
</gene>
<comment type="similarity">
    <text evidence="2">Belongs to the ABC-2 integral membrane protein family.</text>
</comment>
<accession>A0A094W7V1</accession>
<evidence type="ECO:0000256" key="4">
    <source>
        <dbReference type="ARBA" id="ARBA00022475"/>
    </source>
</evidence>
<feature type="transmembrane region" description="Helical" evidence="8">
    <location>
        <begin position="222"/>
        <end position="251"/>
    </location>
</feature>